<dbReference type="Proteomes" id="UP000030013">
    <property type="component" value="Unassembled WGS sequence"/>
</dbReference>
<evidence type="ECO:0000256" key="4">
    <source>
        <dbReference type="ARBA" id="ARBA00022989"/>
    </source>
</evidence>
<feature type="transmembrane region" description="Helical" evidence="6">
    <location>
        <begin position="483"/>
        <end position="501"/>
    </location>
</feature>
<dbReference type="InterPro" id="IPR001279">
    <property type="entry name" value="Metallo-B-lactamas"/>
</dbReference>
<dbReference type="Pfam" id="PF03772">
    <property type="entry name" value="Competence"/>
    <property type="match status" value="1"/>
</dbReference>
<accession>A0A0A0JRZ1</accession>
<dbReference type="CDD" id="cd07731">
    <property type="entry name" value="ComA-like_MBL-fold"/>
    <property type="match status" value="1"/>
</dbReference>
<feature type="transmembrane region" description="Helical" evidence="6">
    <location>
        <begin position="385"/>
        <end position="409"/>
    </location>
</feature>
<dbReference type="InterPro" id="IPR052159">
    <property type="entry name" value="Competence_DNA_uptake"/>
</dbReference>
<feature type="transmembrane region" description="Helical" evidence="6">
    <location>
        <begin position="75"/>
        <end position="96"/>
    </location>
</feature>
<dbReference type="SUPFAM" id="SSF56281">
    <property type="entry name" value="Metallo-hydrolase/oxidoreductase"/>
    <property type="match status" value="1"/>
</dbReference>
<dbReference type="eggNOG" id="COG0658">
    <property type="taxonomic scope" value="Bacteria"/>
</dbReference>
<organism evidence="8 9">
    <name type="scientific">Knoellia aerolata DSM 18566</name>
    <dbReference type="NCBI Taxonomy" id="1385519"/>
    <lineage>
        <taxon>Bacteria</taxon>
        <taxon>Bacillati</taxon>
        <taxon>Actinomycetota</taxon>
        <taxon>Actinomycetes</taxon>
        <taxon>Micrococcales</taxon>
        <taxon>Intrasporangiaceae</taxon>
        <taxon>Knoellia</taxon>
    </lineage>
</organism>
<dbReference type="InterPro" id="IPR004477">
    <property type="entry name" value="ComEC_N"/>
</dbReference>
<comment type="subcellular location">
    <subcellularLocation>
        <location evidence="1">Cell membrane</location>
        <topology evidence="1">Multi-pass membrane protein</topology>
    </subcellularLocation>
</comment>
<feature type="transmembrane region" description="Helical" evidence="6">
    <location>
        <begin position="356"/>
        <end position="373"/>
    </location>
</feature>
<dbReference type="SMART" id="SM00849">
    <property type="entry name" value="Lactamase_B"/>
    <property type="match status" value="1"/>
</dbReference>
<keyword evidence="5 6" id="KW-0472">Membrane</keyword>
<proteinExistence type="predicted"/>
<dbReference type="EMBL" id="AVPL01000062">
    <property type="protein sequence ID" value="KGN39933.1"/>
    <property type="molecule type" value="Genomic_DNA"/>
</dbReference>
<evidence type="ECO:0000313" key="8">
    <source>
        <dbReference type="EMBL" id="KGN39933.1"/>
    </source>
</evidence>
<keyword evidence="9" id="KW-1185">Reference proteome</keyword>
<dbReference type="NCBIfam" id="TIGR00360">
    <property type="entry name" value="ComEC_N-term"/>
    <property type="match status" value="1"/>
</dbReference>
<feature type="transmembrane region" description="Helical" evidence="6">
    <location>
        <begin position="415"/>
        <end position="444"/>
    </location>
</feature>
<dbReference type="InterPro" id="IPR035681">
    <property type="entry name" value="ComA-like_MBL"/>
</dbReference>
<reference evidence="8 9" key="1">
    <citation type="submission" date="2013-08" db="EMBL/GenBank/DDBJ databases">
        <title>The genome sequence of Knoellia aerolata.</title>
        <authorList>
            <person name="Zhu W."/>
            <person name="Wang G."/>
        </authorList>
    </citation>
    <scope>NUCLEOTIDE SEQUENCE [LARGE SCALE GENOMIC DNA]</scope>
    <source>
        <strain evidence="8 9">DSM 18566</strain>
    </source>
</reference>
<feature type="transmembrane region" description="Helical" evidence="6">
    <location>
        <begin position="451"/>
        <end position="471"/>
    </location>
</feature>
<evidence type="ECO:0000313" key="9">
    <source>
        <dbReference type="Proteomes" id="UP000030013"/>
    </source>
</evidence>
<dbReference type="InterPro" id="IPR036866">
    <property type="entry name" value="RibonucZ/Hydroxyglut_hydro"/>
</dbReference>
<keyword evidence="2" id="KW-1003">Cell membrane</keyword>
<evidence type="ECO:0000256" key="5">
    <source>
        <dbReference type="ARBA" id="ARBA00023136"/>
    </source>
</evidence>
<dbReference type="eggNOG" id="COG2333">
    <property type="taxonomic scope" value="Bacteria"/>
</dbReference>
<dbReference type="AlphaFoldDB" id="A0A0A0JRZ1"/>
<dbReference type="STRING" id="1385519.N801_17815"/>
<evidence type="ECO:0000256" key="2">
    <source>
        <dbReference type="ARBA" id="ARBA00022475"/>
    </source>
</evidence>
<dbReference type="Pfam" id="PF00753">
    <property type="entry name" value="Lactamase_B"/>
    <property type="match status" value="1"/>
</dbReference>
<feature type="transmembrane region" description="Helical" evidence="6">
    <location>
        <begin position="513"/>
        <end position="534"/>
    </location>
</feature>
<dbReference type="OrthoDB" id="7177610at2"/>
<gene>
    <name evidence="8" type="ORF">N801_17815</name>
</gene>
<comment type="caution">
    <text evidence="8">The sequence shown here is derived from an EMBL/GenBank/DDBJ whole genome shotgun (WGS) entry which is preliminary data.</text>
</comment>
<feature type="transmembrane region" description="Helical" evidence="6">
    <location>
        <begin position="332"/>
        <end position="350"/>
    </location>
</feature>
<dbReference type="PANTHER" id="PTHR30619:SF1">
    <property type="entry name" value="RECOMBINATION PROTEIN 2"/>
    <property type="match status" value="1"/>
</dbReference>
<feature type="transmembrane region" description="Helical" evidence="6">
    <location>
        <begin position="42"/>
        <end position="63"/>
    </location>
</feature>
<feature type="domain" description="Metallo-beta-lactamase" evidence="7">
    <location>
        <begin position="548"/>
        <end position="724"/>
    </location>
</feature>
<dbReference type="GO" id="GO:0005886">
    <property type="term" value="C:plasma membrane"/>
    <property type="evidence" value="ECO:0007669"/>
    <property type="project" value="UniProtKB-SubCell"/>
</dbReference>
<keyword evidence="3 6" id="KW-0812">Transmembrane</keyword>
<feature type="transmembrane region" description="Helical" evidence="6">
    <location>
        <begin position="262"/>
        <end position="281"/>
    </location>
</feature>
<evidence type="ECO:0000256" key="6">
    <source>
        <dbReference type="SAM" id="Phobius"/>
    </source>
</evidence>
<evidence type="ECO:0000259" key="7">
    <source>
        <dbReference type="SMART" id="SM00849"/>
    </source>
</evidence>
<protein>
    <submittedName>
        <fullName evidence="8">Membrane protein</fullName>
    </submittedName>
</protein>
<dbReference type="Gene3D" id="3.60.15.10">
    <property type="entry name" value="Ribonuclease Z/Hydroxyacylglutathione hydrolase-like"/>
    <property type="match status" value="1"/>
</dbReference>
<evidence type="ECO:0000256" key="3">
    <source>
        <dbReference type="ARBA" id="ARBA00022692"/>
    </source>
</evidence>
<dbReference type="PANTHER" id="PTHR30619">
    <property type="entry name" value="DNA INTERNALIZATION/COMPETENCE PROTEIN COMEC/REC2"/>
    <property type="match status" value="1"/>
</dbReference>
<sequence length="795" mass="82627">MSVATPGEWQREVVRASDLRLLVPALVGWALLASTLTRPPTWRWAVCMLLAVGVGAGVATAVVRRAWWRGSWGRGVLLVVGVTLLLQVAGAGQHALRATGDLDTLTAARAVVVMEATVTSDPFTPAPRAGREPVVMLRASAHEVTGRGRTTAAHAPVAVHGSEALLAVRWHDRVRLRGRLGPAQPGASEVAVLRVSRVTVVDPAGRVAQVAEHLRAGLRRAVDPTPTDARGLLPGLVIGDTSRTPPDLTAAMQATGMTHLTAVSGSNIAVVGGMVLALCVLGGVRRRWRPVVVAVTIVGFVVLARPEPSVVRAAAMGLIGLLGVSRSRRRAGIPVLAGAIVVVLVVDPWMARSFGFALSALATLGLLLFTRPWGDAIATRLPPRLSLLGPAIAIPVAAQAMCAPLVVLLQGSVSIVGVLANLVAAPLVAPATIAGVSAAAVSVVADRPAELVAWLGALPTLGIARTARVMAEVPGGTMPWPDGARGALLLAGVTVLAVLSGRWLARVTLLRPLLALTVVALTVAVTMPTRIVTWPADGWRIVFCDVGQGDAAVIRTGPGRALVVDTGPDPPLVDGCLADLDVEVVDAVVLTHFHADHVEGLPGVLDDRTVGQVLSSPVADPAHQVGEVTDWTRARGIPLSALAAGDRLTFGDVTAEVWAPVRRIAAGSVPNNASVVLAVHLGAVDALLLGDVEREAAHDLLLRLRRDPVMAAVAQDLDVVKTPHHGSANLDAGLMAAVRAPVAVVSVGEGNDYGHPTAAHLTMMQRNGYAVHRTDQRGHIALVERDGRIEVVTER</sequence>
<evidence type="ECO:0000256" key="1">
    <source>
        <dbReference type="ARBA" id="ARBA00004651"/>
    </source>
</evidence>
<dbReference type="RefSeq" id="WP_035940036.1">
    <property type="nucleotide sequence ID" value="NZ_AVPL01000062.1"/>
</dbReference>
<keyword evidence="4 6" id="KW-1133">Transmembrane helix</keyword>
<name>A0A0A0JRZ1_9MICO</name>